<gene>
    <name evidence="2" type="primary">adh</name>
    <name evidence="2" type="ORF">PS704_00969</name>
</gene>
<dbReference type="InterPro" id="IPR020843">
    <property type="entry name" value="ER"/>
</dbReference>
<dbReference type="RefSeq" id="WP_150636761.1">
    <property type="nucleotide sequence ID" value="NZ_CABVHP010000002.1"/>
</dbReference>
<dbReference type="InterPro" id="IPR036291">
    <property type="entry name" value="NAD(P)-bd_dom_sf"/>
</dbReference>
<proteinExistence type="predicted"/>
<dbReference type="AlphaFoldDB" id="A0A5E7AVD8"/>
<dbReference type="SUPFAM" id="SSF50129">
    <property type="entry name" value="GroES-like"/>
    <property type="match status" value="1"/>
</dbReference>
<keyword evidence="2" id="KW-0560">Oxidoreductase</keyword>
<dbReference type="PANTHER" id="PTHR45033">
    <property type="match status" value="1"/>
</dbReference>
<name>A0A5E7AVD8_PSEFL</name>
<dbReference type="EMBL" id="CABVHP010000002">
    <property type="protein sequence ID" value="VVN79301.1"/>
    <property type="molecule type" value="Genomic_DNA"/>
</dbReference>
<dbReference type="SMART" id="SM00829">
    <property type="entry name" value="PKS_ER"/>
    <property type="match status" value="1"/>
</dbReference>
<dbReference type="PANTHER" id="PTHR45033:SF3">
    <property type="entry name" value="DEHYDROGENASE, PUTATIVE (AFU_ORTHOLOGUE AFUA_2G13270)-RELATED"/>
    <property type="match status" value="1"/>
</dbReference>
<accession>A0A5E7AVD8</accession>
<dbReference type="GO" id="GO:0004022">
    <property type="term" value="F:alcohol dehydrogenase (NAD+) activity"/>
    <property type="evidence" value="ECO:0007669"/>
    <property type="project" value="UniProtKB-EC"/>
</dbReference>
<reference evidence="2 3" key="1">
    <citation type="submission" date="2019-09" db="EMBL/GenBank/DDBJ databases">
        <authorList>
            <person name="Chandra G."/>
            <person name="Truman W A."/>
        </authorList>
    </citation>
    <scope>NUCLEOTIDE SEQUENCE [LARGE SCALE GENOMIC DNA]</scope>
    <source>
        <strain evidence="2">PS704</strain>
    </source>
</reference>
<dbReference type="Pfam" id="PF00107">
    <property type="entry name" value="ADH_zinc_N"/>
    <property type="match status" value="1"/>
</dbReference>
<dbReference type="SUPFAM" id="SSF51735">
    <property type="entry name" value="NAD(P)-binding Rossmann-fold domains"/>
    <property type="match status" value="1"/>
</dbReference>
<protein>
    <submittedName>
        <fullName evidence="2">Alcohol dehydrogenase</fullName>
        <ecNumber evidence="2">1.1.1.1</ecNumber>
    </submittedName>
</protein>
<dbReference type="InterPro" id="IPR011032">
    <property type="entry name" value="GroES-like_sf"/>
</dbReference>
<feature type="domain" description="Enoyl reductase (ER)" evidence="1">
    <location>
        <begin position="13"/>
        <end position="321"/>
    </location>
</feature>
<dbReference type="Proteomes" id="UP000326557">
    <property type="component" value="Unassembled WGS sequence"/>
</dbReference>
<dbReference type="OrthoDB" id="9785812at2"/>
<sequence length="323" mass="34904">MFAVYASHANIDDPLKALTIGERPDPIIPEGWVRVKITHASLNRHDIFTLRGITGQPQPLAFPLILGNDGAGTLDDGTQVVIYPVMGTDDWHGDETLDPGWHIFSELEQGTMADYVAVPRRNAIPLPAGLSVLDASLLGTAWLTAYRALFTKARLCPGQTLLVQGASGGMSTALIKMGLAAGIDVWVTTRNDNGAALAESLGVKRVFRSNEDLPRRVDAVIDNVGVASITHSLRSVRRGGVLVINGVTTGHLAEVDLLRIIVEQIDVRGTIMGTHDEMKAMMNYIVTNEIKPVIGQIVPMTDARDAFAEMIDGRTHGKTVFTR</sequence>
<evidence type="ECO:0000259" key="1">
    <source>
        <dbReference type="SMART" id="SM00829"/>
    </source>
</evidence>
<evidence type="ECO:0000313" key="2">
    <source>
        <dbReference type="EMBL" id="VVN79301.1"/>
    </source>
</evidence>
<dbReference type="InterPro" id="IPR013154">
    <property type="entry name" value="ADH-like_N"/>
</dbReference>
<dbReference type="InterPro" id="IPR052711">
    <property type="entry name" value="Zinc_ADH-like"/>
</dbReference>
<dbReference type="Pfam" id="PF08240">
    <property type="entry name" value="ADH_N"/>
    <property type="match status" value="1"/>
</dbReference>
<dbReference type="Gene3D" id="3.40.50.720">
    <property type="entry name" value="NAD(P)-binding Rossmann-like Domain"/>
    <property type="match status" value="1"/>
</dbReference>
<dbReference type="EC" id="1.1.1.1" evidence="2"/>
<dbReference type="Gene3D" id="3.90.180.10">
    <property type="entry name" value="Medium-chain alcohol dehydrogenases, catalytic domain"/>
    <property type="match status" value="1"/>
</dbReference>
<evidence type="ECO:0000313" key="3">
    <source>
        <dbReference type="Proteomes" id="UP000326557"/>
    </source>
</evidence>
<dbReference type="InterPro" id="IPR013149">
    <property type="entry name" value="ADH-like_C"/>
</dbReference>
<organism evidence="2 3">
    <name type="scientific">Pseudomonas fluorescens</name>
    <dbReference type="NCBI Taxonomy" id="294"/>
    <lineage>
        <taxon>Bacteria</taxon>
        <taxon>Pseudomonadati</taxon>
        <taxon>Pseudomonadota</taxon>
        <taxon>Gammaproteobacteria</taxon>
        <taxon>Pseudomonadales</taxon>
        <taxon>Pseudomonadaceae</taxon>
        <taxon>Pseudomonas</taxon>
    </lineage>
</organism>